<organism evidence="2 3">
    <name type="scientific">Helianthus annuus</name>
    <name type="common">Common sunflower</name>
    <dbReference type="NCBI Taxonomy" id="4232"/>
    <lineage>
        <taxon>Eukaryota</taxon>
        <taxon>Viridiplantae</taxon>
        <taxon>Streptophyta</taxon>
        <taxon>Embryophyta</taxon>
        <taxon>Tracheophyta</taxon>
        <taxon>Spermatophyta</taxon>
        <taxon>Magnoliopsida</taxon>
        <taxon>eudicotyledons</taxon>
        <taxon>Gunneridae</taxon>
        <taxon>Pentapetalae</taxon>
        <taxon>asterids</taxon>
        <taxon>campanulids</taxon>
        <taxon>Asterales</taxon>
        <taxon>Asteraceae</taxon>
        <taxon>Asteroideae</taxon>
        <taxon>Heliantheae alliance</taxon>
        <taxon>Heliantheae</taxon>
        <taxon>Helianthus</taxon>
    </lineage>
</organism>
<dbReference type="Proteomes" id="UP000215914">
    <property type="component" value="Unassembled WGS sequence"/>
</dbReference>
<keyword evidence="3" id="KW-1185">Reference proteome</keyword>
<sequence>MALSMSHLITSILLVLIPVVASFSFNLTNIGPQNLNREIVIEGDSYITNNGIQLTPDGIG</sequence>
<reference evidence="2" key="1">
    <citation type="journal article" date="2017" name="Nature">
        <title>The sunflower genome provides insights into oil metabolism, flowering and Asterid evolution.</title>
        <authorList>
            <person name="Badouin H."/>
            <person name="Gouzy J."/>
            <person name="Grassa C.J."/>
            <person name="Murat F."/>
            <person name="Staton S.E."/>
            <person name="Cottret L."/>
            <person name="Lelandais-Briere C."/>
            <person name="Owens G.L."/>
            <person name="Carrere S."/>
            <person name="Mayjonade B."/>
            <person name="Legrand L."/>
            <person name="Gill N."/>
            <person name="Kane N.C."/>
            <person name="Bowers J.E."/>
            <person name="Hubner S."/>
            <person name="Bellec A."/>
            <person name="Berard A."/>
            <person name="Berges H."/>
            <person name="Blanchet N."/>
            <person name="Boniface M.C."/>
            <person name="Brunel D."/>
            <person name="Catrice O."/>
            <person name="Chaidir N."/>
            <person name="Claudel C."/>
            <person name="Donnadieu C."/>
            <person name="Faraut T."/>
            <person name="Fievet G."/>
            <person name="Helmstetter N."/>
            <person name="King M."/>
            <person name="Knapp S.J."/>
            <person name="Lai Z."/>
            <person name="Le Paslier M.C."/>
            <person name="Lippi Y."/>
            <person name="Lorenzon L."/>
            <person name="Mandel J.R."/>
            <person name="Marage G."/>
            <person name="Marchand G."/>
            <person name="Marquand E."/>
            <person name="Bret-Mestries E."/>
            <person name="Morien E."/>
            <person name="Nambeesan S."/>
            <person name="Nguyen T."/>
            <person name="Pegot-Espagnet P."/>
            <person name="Pouilly N."/>
            <person name="Raftis F."/>
            <person name="Sallet E."/>
            <person name="Schiex T."/>
            <person name="Thomas J."/>
            <person name="Vandecasteele C."/>
            <person name="Vares D."/>
            <person name="Vear F."/>
            <person name="Vautrin S."/>
            <person name="Crespi M."/>
            <person name="Mangin B."/>
            <person name="Burke J.M."/>
            <person name="Salse J."/>
            <person name="Munos S."/>
            <person name="Vincourt P."/>
            <person name="Rieseberg L.H."/>
            <person name="Langlade N.B."/>
        </authorList>
    </citation>
    <scope>NUCLEOTIDE SEQUENCE</scope>
    <source>
        <tissue evidence="2">Leaves</tissue>
    </source>
</reference>
<dbReference type="AlphaFoldDB" id="A0A9K3NV50"/>
<evidence type="ECO:0000313" key="3">
    <source>
        <dbReference type="Proteomes" id="UP000215914"/>
    </source>
</evidence>
<protein>
    <submittedName>
        <fullName evidence="2">Uncharacterized protein</fullName>
    </submittedName>
</protein>
<comment type="caution">
    <text evidence="2">The sequence shown here is derived from an EMBL/GenBank/DDBJ whole genome shotgun (WGS) entry which is preliminary data.</text>
</comment>
<evidence type="ECO:0000313" key="2">
    <source>
        <dbReference type="EMBL" id="KAF5814462.1"/>
    </source>
</evidence>
<reference evidence="2" key="2">
    <citation type="submission" date="2020-06" db="EMBL/GenBank/DDBJ databases">
        <title>Helianthus annuus Genome sequencing and assembly Release 2.</title>
        <authorList>
            <person name="Gouzy J."/>
            <person name="Langlade N."/>
            <person name="Munos S."/>
        </authorList>
    </citation>
    <scope>NUCLEOTIDE SEQUENCE</scope>
    <source>
        <tissue evidence="2">Leaves</tissue>
    </source>
</reference>
<proteinExistence type="predicted"/>
<name>A0A9K3NV50_HELAN</name>
<dbReference type="Gramene" id="mRNA:HanXRQr2_Chr03g0111291">
    <property type="protein sequence ID" value="CDS:HanXRQr2_Chr03g0111291.1"/>
    <property type="gene ID" value="HanXRQr2_Chr03g0111291"/>
</dbReference>
<dbReference type="EMBL" id="MNCJ02000318">
    <property type="protein sequence ID" value="KAF5814462.1"/>
    <property type="molecule type" value="Genomic_DNA"/>
</dbReference>
<keyword evidence="1" id="KW-0732">Signal</keyword>
<feature type="signal peptide" evidence="1">
    <location>
        <begin position="1"/>
        <end position="22"/>
    </location>
</feature>
<gene>
    <name evidence="2" type="ORF">HanXRQr2_Chr03g0111291</name>
</gene>
<evidence type="ECO:0000256" key="1">
    <source>
        <dbReference type="SAM" id="SignalP"/>
    </source>
</evidence>
<accession>A0A9K3NV50</accession>
<feature type="chain" id="PRO_5039931887" evidence="1">
    <location>
        <begin position="23"/>
        <end position="60"/>
    </location>
</feature>